<feature type="region of interest" description="Disordered" evidence="4">
    <location>
        <begin position="242"/>
        <end position="274"/>
    </location>
</feature>
<evidence type="ECO:0000256" key="3">
    <source>
        <dbReference type="ARBA" id="ARBA00023163"/>
    </source>
</evidence>
<dbReference type="PANTHER" id="PTHR43537">
    <property type="entry name" value="TRANSCRIPTIONAL REGULATOR, GNTR FAMILY"/>
    <property type="match status" value="1"/>
</dbReference>
<keyword evidence="7" id="KW-1185">Reference proteome</keyword>
<dbReference type="CDD" id="cd07377">
    <property type="entry name" value="WHTH_GntR"/>
    <property type="match status" value="1"/>
</dbReference>
<feature type="domain" description="HTH gntR-type" evidence="5">
    <location>
        <begin position="33"/>
        <end position="100"/>
    </location>
</feature>
<feature type="region of interest" description="Disordered" evidence="4">
    <location>
        <begin position="1"/>
        <end position="21"/>
    </location>
</feature>
<dbReference type="Proteomes" id="UP000278222">
    <property type="component" value="Unassembled WGS sequence"/>
</dbReference>
<name>A0A3N1L0Q3_9PROT</name>
<sequence>MSKAGLPPKPPPSSASASSLPAAAAAIAQRRSESLGTIVHKELERMILSGEIKAGERVSEQLIAAQLGVSRGPVREATSALERSGLLTSIANRGVFVREVSTDELLELYDMRALLTGFACALISTGGSREQKDRLAAMVEGMGQALEAGDGRRYYQANLEFHDALMAFSGHGKAAQIYETLLKEAHLSRRGVLSAPPMMGESNAEHVAIIQAIQAGDGDRARILGEDHVLAGKRRLLKARAAGLEAGPESDSGLSEPALDDSAGRPRARRRRTS</sequence>
<dbReference type="InterPro" id="IPR036388">
    <property type="entry name" value="WH-like_DNA-bd_sf"/>
</dbReference>
<dbReference type="PANTHER" id="PTHR43537:SF5">
    <property type="entry name" value="UXU OPERON TRANSCRIPTIONAL REGULATOR"/>
    <property type="match status" value="1"/>
</dbReference>
<gene>
    <name evidence="6" type="ORF">EDC65_3894</name>
</gene>
<accession>A0A3N1L0Q3</accession>
<dbReference type="Gene3D" id="1.10.10.10">
    <property type="entry name" value="Winged helix-like DNA-binding domain superfamily/Winged helix DNA-binding domain"/>
    <property type="match status" value="1"/>
</dbReference>
<dbReference type="AlphaFoldDB" id="A0A3N1L0Q3"/>
<dbReference type="GO" id="GO:0003677">
    <property type="term" value="F:DNA binding"/>
    <property type="evidence" value="ECO:0007669"/>
    <property type="project" value="UniProtKB-KW"/>
</dbReference>
<dbReference type="EMBL" id="RJKX01000015">
    <property type="protein sequence ID" value="ROP84540.1"/>
    <property type="molecule type" value="Genomic_DNA"/>
</dbReference>
<dbReference type="Pfam" id="PF00392">
    <property type="entry name" value="GntR"/>
    <property type="match status" value="1"/>
</dbReference>
<dbReference type="Gene3D" id="1.20.120.530">
    <property type="entry name" value="GntR ligand-binding domain-like"/>
    <property type="match status" value="1"/>
</dbReference>
<proteinExistence type="predicted"/>
<evidence type="ECO:0000259" key="5">
    <source>
        <dbReference type="PROSITE" id="PS50949"/>
    </source>
</evidence>
<dbReference type="InterPro" id="IPR008920">
    <property type="entry name" value="TF_FadR/GntR_C"/>
</dbReference>
<dbReference type="SMART" id="SM00345">
    <property type="entry name" value="HTH_GNTR"/>
    <property type="match status" value="1"/>
</dbReference>
<dbReference type="SUPFAM" id="SSF48008">
    <property type="entry name" value="GntR ligand-binding domain-like"/>
    <property type="match status" value="1"/>
</dbReference>
<dbReference type="SMART" id="SM00895">
    <property type="entry name" value="FCD"/>
    <property type="match status" value="1"/>
</dbReference>
<evidence type="ECO:0000256" key="2">
    <source>
        <dbReference type="ARBA" id="ARBA00023125"/>
    </source>
</evidence>
<keyword evidence="2" id="KW-0238">DNA-binding</keyword>
<organism evidence="6 7">
    <name type="scientific">Stella humosa</name>
    <dbReference type="NCBI Taxonomy" id="94"/>
    <lineage>
        <taxon>Bacteria</taxon>
        <taxon>Pseudomonadati</taxon>
        <taxon>Pseudomonadota</taxon>
        <taxon>Alphaproteobacteria</taxon>
        <taxon>Rhodospirillales</taxon>
        <taxon>Stellaceae</taxon>
        <taxon>Stella</taxon>
    </lineage>
</organism>
<dbReference type="PRINTS" id="PR00035">
    <property type="entry name" value="HTHGNTR"/>
</dbReference>
<dbReference type="InterPro" id="IPR036390">
    <property type="entry name" value="WH_DNA-bd_sf"/>
</dbReference>
<evidence type="ECO:0000256" key="1">
    <source>
        <dbReference type="ARBA" id="ARBA00023015"/>
    </source>
</evidence>
<evidence type="ECO:0000313" key="7">
    <source>
        <dbReference type="Proteomes" id="UP000278222"/>
    </source>
</evidence>
<evidence type="ECO:0000313" key="6">
    <source>
        <dbReference type="EMBL" id="ROP84540.1"/>
    </source>
</evidence>
<dbReference type="InterPro" id="IPR000524">
    <property type="entry name" value="Tscrpt_reg_HTH_GntR"/>
</dbReference>
<dbReference type="SUPFAM" id="SSF46785">
    <property type="entry name" value="Winged helix' DNA-binding domain"/>
    <property type="match status" value="1"/>
</dbReference>
<reference evidence="6 7" key="1">
    <citation type="submission" date="2018-11" db="EMBL/GenBank/DDBJ databases">
        <title>Genomic Encyclopedia of Type Strains, Phase IV (KMG-IV): sequencing the most valuable type-strain genomes for metagenomic binning, comparative biology and taxonomic classification.</title>
        <authorList>
            <person name="Goeker M."/>
        </authorList>
    </citation>
    <scope>NUCLEOTIDE SEQUENCE [LARGE SCALE GENOMIC DNA]</scope>
    <source>
        <strain evidence="6 7">DSM 5900</strain>
    </source>
</reference>
<dbReference type="RefSeq" id="WP_170216594.1">
    <property type="nucleotide sequence ID" value="NZ_AP019700.1"/>
</dbReference>
<keyword evidence="3" id="KW-0804">Transcription</keyword>
<dbReference type="PROSITE" id="PS50949">
    <property type="entry name" value="HTH_GNTR"/>
    <property type="match status" value="1"/>
</dbReference>
<dbReference type="InterPro" id="IPR011711">
    <property type="entry name" value="GntR_C"/>
</dbReference>
<comment type="caution">
    <text evidence="6">The sequence shown here is derived from an EMBL/GenBank/DDBJ whole genome shotgun (WGS) entry which is preliminary data.</text>
</comment>
<dbReference type="Pfam" id="PF07729">
    <property type="entry name" value="FCD"/>
    <property type="match status" value="1"/>
</dbReference>
<protein>
    <submittedName>
        <fullName evidence="6">GntR family transcriptional regulator</fullName>
    </submittedName>
</protein>
<evidence type="ECO:0000256" key="4">
    <source>
        <dbReference type="SAM" id="MobiDB-lite"/>
    </source>
</evidence>
<keyword evidence="1" id="KW-0805">Transcription regulation</keyword>
<dbReference type="GO" id="GO:0003700">
    <property type="term" value="F:DNA-binding transcription factor activity"/>
    <property type="evidence" value="ECO:0007669"/>
    <property type="project" value="InterPro"/>
</dbReference>